<dbReference type="PANTHER" id="PTHR17695:SF11">
    <property type="entry name" value="SMALL SUBUNIT PROCESSOME COMPONENT 20 HOMOLOG"/>
    <property type="match status" value="1"/>
</dbReference>
<reference evidence="3" key="1">
    <citation type="journal article" date="2023" name="IScience">
        <title>Live-bearing cockroach genome reveals convergent evolutionary mechanisms linked to viviparity in insects and beyond.</title>
        <authorList>
            <person name="Fouks B."/>
            <person name="Harrison M.C."/>
            <person name="Mikhailova A.A."/>
            <person name="Marchal E."/>
            <person name="English S."/>
            <person name="Carruthers M."/>
            <person name="Jennings E.C."/>
            <person name="Chiamaka E.L."/>
            <person name="Frigard R.A."/>
            <person name="Pippel M."/>
            <person name="Attardo G.M."/>
            <person name="Benoit J.B."/>
            <person name="Bornberg-Bauer E."/>
            <person name="Tobe S.S."/>
        </authorList>
    </citation>
    <scope>NUCLEOTIDE SEQUENCE</scope>
    <source>
        <strain evidence="3">Stay&amp;Tobe</strain>
    </source>
</reference>
<keyword evidence="4" id="KW-1185">Reference proteome</keyword>
<dbReference type="InterPro" id="IPR011989">
    <property type="entry name" value="ARM-like"/>
</dbReference>
<name>A0AAD7ZZU9_DIPPU</name>
<reference evidence="3" key="2">
    <citation type="submission" date="2023-05" db="EMBL/GenBank/DDBJ databases">
        <authorList>
            <person name="Fouks B."/>
        </authorList>
    </citation>
    <scope>NUCLEOTIDE SEQUENCE</scope>
    <source>
        <strain evidence="3">Stay&amp;Tobe</strain>
        <tissue evidence="3">Testes</tissue>
    </source>
</reference>
<evidence type="ECO:0000313" key="4">
    <source>
        <dbReference type="Proteomes" id="UP001233999"/>
    </source>
</evidence>
<accession>A0AAD7ZZU9</accession>
<protein>
    <recommendedName>
        <fullName evidence="2">U3 small nucleolar RNA-associated protein 20 C-terminal domain-containing protein</fullName>
    </recommendedName>
</protein>
<dbReference type="InterPro" id="IPR016024">
    <property type="entry name" value="ARM-type_fold"/>
</dbReference>
<dbReference type="InterPro" id="IPR052575">
    <property type="entry name" value="SSU_processome_comp_20"/>
</dbReference>
<dbReference type="Pfam" id="PF23099">
    <property type="entry name" value="UTP20_C"/>
    <property type="match status" value="1"/>
</dbReference>
<feature type="compositionally biased region" description="Basic residues" evidence="1">
    <location>
        <begin position="695"/>
        <end position="717"/>
    </location>
</feature>
<evidence type="ECO:0000259" key="2">
    <source>
        <dbReference type="Pfam" id="PF23099"/>
    </source>
</evidence>
<sequence length="734" mass="83664">MDSLLVFVYGIASESIPDLIAVNKKEVVTSAQKEFLARKQSDTFIIPAAPRNRMGANVTARISAKTNAHILVEFGLQLFHIILKREKLRTGDFRSYIDPVVPILCDCLKAQHVKLTTIALKCMSWILKMDLPSLKENIRNISISLFKLLHKYASAGLSKGDNFDLVVAAFKVVAVVVRDVEYYTVDEDQMKALLLYAEQDMHDFNRQATAFALLKAVISRKLATSTTGFSSFPYGLSSGQEIRTAYRIYVSQLDYKVQSGRESALEMILSIIKSFPEDVLKEQAGLLYVTLGARLVNDDSPDCRKMVAHCIKCLLEQLDKNSRDQLFDITVKWFREVKVEHRRLSAQLCGIFITIEKSDFVDRLDILFPVILNQFNPRCGDDQPGKFVRAAPPSDISDTEKDERIKDHHLFQVLQLILKLCTCCPDILKEPRWQDDVDIVTENCQVLLAHPHEWVRLAAAQVLGYVFSSLDANKVAKLALSTDEKPSRSECGYFYTDLKFKLKSLILDLCAQLQPADISASLIEQVRKIYDKTVVKNLVFLGRILRRISLTGKNDADVEEQSDDESEGQIKLSLLWMIQRMRRIANVEMIQTPNSTVMRMAVFKWIGAMVVDLGRQGLPTLAYQLLAPIARELINDNKSELFQLAKQVSDVIKKKLGMEAYTRHLSQLQNNLAARRADRKKRKAIEVMTEPEKAAKRKIKKNLKKRESKKKRIENIKGKKFKKKRVKEFDIEDM</sequence>
<dbReference type="EMBL" id="JASPKZ010004937">
    <property type="protein sequence ID" value="KAJ9589485.1"/>
    <property type="molecule type" value="Genomic_DNA"/>
</dbReference>
<dbReference type="AlphaFoldDB" id="A0AAD7ZZU9"/>
<gene>
    <name evidence="3" type="ORF">L9F63_017302</name>
</gene>
<dbReference type="InterPro" id="IPR057525">
    <property type="entry name" value="UTP20_C"/>
</dbReference>
<dbReference type="PANTHER" id="PTHR17695">
    <property type="entry name" value="SMALL SUBUNIT PROCESSOME COMPONENT 20 HOMOLOG"/>
    <property type="match status" value="1"/>
</dbReference>
<organism evidence="3 4">
    <name type="scientific">Diploptera punctata</name>
    <name type="common">Pacific beetle cockroach</name>
    <dbReference type="NCBI Taxonomy" id="6984"/>
    <lineage>
        <taxon>Eukaryota</taxon>
        <taxon>Metazoa</taxon>
        <taxon>Ecdysozoa</taxon>
        <taxon>Arthropoda</taxon>
        <taxon>Hexapoda</taxon>
        <taxon>Insecta</taxon>
        <taxon>Pterygota</taxon>
        <taxon>Neoptera</taxon>
        <taxon>Polyneoptera</taxon>
        <taxon>Dictyoptera</taxon>
        <taxon>Blattodea</taxon>
        <taxon>Blaberoidea</taxon>
        <taxon>Blaberidae</taxon>
        <taxon>Diplopterinae</taxon>
        <taxon>Diploptera</taxon>
    </lineage>
</organism>
<feature type="domain" description="U3 small nucleolar RNA-associated protein 20 C-terminal" evidence="2">
    <location>
        <begin position="342"/>
        <end position="714"/>
    </location>
</feature>
<feature type="region of interest" description="Disordered" evidence="1">
    <location>
        <begin position="690"/>
        <end position="717"/>
    </location>
</feature>
<evidence type="ECO:0000313" key="3">
    <source>
        <dbReference type="EMBL" id="KAJ9589485.1"/>
    </source>
</evidence>
<dbReference type="Proteomes" id="UP001233999">
    <property type="component" value="Unassembled WGS sequence"/>
</dbReference>
<dbReference type="SUPFAM" id="SSF48371">
    <property type="entry name" value="ARM repeat"/>
    <property type="match status" value="1"/>
</dbReference>
<proteinExistence type="predicted"/>
<evidence type="ECO:0000256" key="1">
    <source>
        <dbReference type="SAM" id="MobiDB-lite"/>
    </source>
</evidence>
<dbReference type="GO" id="GO:0030686">
    <property type="term" value="C:90S preribosome"/>
    <property type="evidence" value="ECO:0007669"/>
    <property type="project" value="TreeGrafter"/>
</dbReference>
<dbReference type="GO" id="GO:0032040">
    <property type="term" value="C:small-subunit processome"/>
    <property type="evidence" value="ECO:0007669"/>
    <property type="project" value="TreeGrafter"/>
</dbReference>
<comment type="caution">
    <text evidence="3">The sequence shown here is derived from an EMBL/GenBank/DDBJ whole genome shotgun (WGS) entry which is preliminary data.</text>
</comment>
<dbReference type="Gene3D" id="1.25.10.10">
    <property type="entry name" value="Leucine-rich Repeat Variant"/>
    <property type="match status" value="2"/>
</dbReference>